<feature type="region of interest" description="Disordered" evidence="3">
    <location>
        <begin position="458"/>
        <end position="477"/>
    </location>
</feature>
<sequence length="615" mass="70308">MTSLLEVKSSQSSVTKKSFLSTKSVKLNHKHSKNIYFEDKDTVKCGELFRYKVKIFKSGISKDESFHIQFKNEESIILLPVYLTGPYTFYVDVRPFNYDENEPFSENIYFAPNVKPDEKFKAVLTCNDNSFNEKEDCFEWTIDVISQLAVLTSASLDFKLELYDHKIKPVRADVVKVDKLSTYDIWSMPPKNPDLPVHLVIITHGIFSNIGCDMLCLKDKIEKVASTQPVSSDNIVVRGCMDNIGKSGKGLEYLGTAVAEYILKVVEESKYTIDKISFLGHSLGGPVQAFAIYYIYHHEPHFFDKIEPINFVTLASPMLGVAAELPMYTTIALDFGGLGKTGRDLNFKHRYLIPKDNQSNKPILEIVPQCPIFKKFKNRTVYANVLHDGIVPLRTSALLYLDWYGVDKVFAIFKSEGLAGIRTYKEDRKQSTTGEIPLLTLGNKMKLKKYRRLQILGNEENSGSNNEDDDVKGNLQQISGDVSGSIPDFKPIPKASTFMAAANVLLSALPTENYIKNPDIRTDGILHDRIYYPEELPPAHYTNREIFKKIIYPRDKIYRKEERIARYWQESMQWRKVLVVLKPDSHNNIIVRRRFINLFGNVVIDHAAKTHFAYV</sequence>
<comment type="similarity">
    <text evidence="1">Belongs to the putative lipase ROG1 family.</text>
</comment>
<dbReference type="GO" id="GO:0016042">
    <property type="term" value="P:lipid catabolic process"/>
    <property type="evidence" value="ECO:0007669"/>
    <property type="project" value="UniProtKB-KW"/>
</dbReference>
<proteinExistence type="inferred from homology"/>
<dbReference type="PANTHER" id="PTHR12482:SF20">
    <property type="entry name" value="LIPASE YDR444W-RELATED"/>
    <property type="match status" value="1"/>
</dbReference>
<protein>
    <submittedName>
        <fullName evidence="5">Related to Putative lipase YDR444W</fullName>
    </submittedName>
</protein>
<keyword evidence="2" id="KW-0442">Lipid degradation</keyword>
<dbReference type="SUPFAM" id="SSF53474">
    <property type="entry name" value="alpha/beta-Hydrolases"/>
    <property type="match status" value="1"/>
</dbReference>
<dbReference type="Gene3D" id="3.40.50.1820">
    <property type="entry name" value="alpha/beta hydrolase"/>
    <property type="match status" value="1"/>
</dbReference>
<dbReference type="EMBL" id="UFAJ01000096">
    <property type="protein sequence ID" value="SSD59134.1"/>
    <property type="molecule type" value="Genomic_DNA"/>
</dbReference>
<dbReference type="AlphaFoldDB" id="A0A376B3S5"/>
<feature type="domain" description="DUF676" evidence="4">
    <location>
        <begin position="196"/>
        <end position="395"/>
    </location>
</feature>
<dbReference type="InterPro" id="IPR016445">
    <property type="entry name" value="Rog1_fam"/>
</dbReference>
<dbReference type="PANTHER" id="PTHR12482">
    <property type="entry name" value="LIPASE ROG1-RELATED-RELATED"/>
    <property type="match status" value="1"/>
</dbReference>
<dbReference type="InterPro" id="IPR007751">
    <property type="entry name" value="DUF676_lipase-like"/>
</dbReference>
<dbReference type="VEuPathDB" id="FungiDB:SCODWIG_00895"/>
<dbReference type="InterPro" id="IPR029058">
    <property type="entry name" value="AB_hydrolase_fold"/>
</dbReference>
<dbReference type="Pfam" id="PF05057">
    <property type="entry name" value="DUF676"/>
    <property type="match status" value="1"/>
</dbReference>
<dbReference type="GO" id="GO:0047372">
    <property type="term" value="F:monoacylglycerol lipase activity"/>
    <property type="evidence" value="ECO:0007669"/>
    <property type="project" value="TreeGrafter"/>
</dbReference>
<evidence type="ECO:0000313" key="5">
    <source>
        <dbReference type="EMBL" id="SSD59134.1"/>
    </source>
</evidence>
<reference evidence="6" key="1">
    <citation type="submission" date="2018-06" db="EMBL/GenBank/DDBJ databases">
        <authorList>
            <person name="Guldener U."/>
        </authorList>
    </citation>
    <scope>NUCLEOTIDE SEQUENCE [LARGE SCALE GENOMIC DNA]</scope>
    <source>
        <strain evidence="6">UTAD17</strain>
    </source>
</reference>
<dbReference type="PIRSF" id="PIRSF005412">
    <property type="entry name" value="UCP005412_abhydr"/>
    <property type="match status" value="1"/>
</dbReference>
<dbReference type="InterPro" id="IPR044294">
    <property type="entry name" value="Lipase-like"/>
</dbReference>
<evidence type="ECO:0000313" key="6">
    <source>
        <dbReference type="Proteomes" id="UP000262825"/>
    </source>
</evidence>
<accession>A0A376B3S5</accession>
<name>A0A376B3S5_9ASCO</name>
<evidence type="ECO:0000256" key="3">
    <source>
        <dbReference type="SAM" id="MobiDB-lite"/>
    </source>
</evidence>
<dbReference type="Proteomes" id="UP000262825">
    <property type="component" value="Unassembled WGS sequence"/>
</dbReference>
<evidence type="ECO:0000256" key="2">
    <source>
        <dbReference type="ARBA" id="ARBA00022963"/>
    </source>
</evidence>
<keyword evidence="6" id="KW-1185">Reference proteome</keyword>
<keyword evidence="2" id="KW-0443">Lipid metabolism</keyword>
<evidence type="ECO:0000259" key="4">
    <source>
        <dbReference type="Pfam" id="PF05057"/>
    </source>
</evidence>
<gene>
    <name evidence="5" type="ORF">SCODWIG_00895</name>
</gene>
<evidence type="ECO:0000256" key="1">
    <source>
        <dbReference type="ARBA" id="ARBA00007920"/>
    </source>
</evidence>
<organism evidence="5 6">
    <name type="scientific">Saccharomycodes ludwigii</name>
    <dbReference type="NCBI Taxonomy" id="36035"/>
    <lineage>
        <taxon>Eukaryota</taxon>
        <taxon>Fungi</taxon>
        <taxon>Dikarya</taxon>
        <taxon>Ascomycota</taxon>
        <taxon>Saccharomycotina</taxon>
        <taxon>Saccharomycetes</taxon>
        <taxon>Saccharomycodales</taxon>
        <taxon>Saccharomycodaceae</taxon>
        <taxon>Saccharomycodes</taxon>
    </lineage>
</organism>